<comment type="caution">
    <text evidence="5">The sequence shown here is derived from an EMBL/GenBank/DDBJ whole genome shotgun (WGS) entry which is preliminary data.</text>
</comment>
<keyword evidence="6" id="KW-1185">Reference proteome</keyword>
<dbReference type="PANTHER" id="PTHR47894:SF1">
    <property type="entry name" value="HTH-TYPE TRANSCRIPTIONAL REGULATOR VQSM"/>
    <property type="match status" value="1"/>
</dbReference>
<dbReference type="SUPFAM" id="SSF46689">
    <property type="entry name" value="Homeodomain-like"/>
    <property type="match status" value="1"/>
</dbReference>
<keyword evidence="1" id="KW-0805">Transcription regulation</keyword>
<dbReference type="EMBL" id="RPOH01000010">
    <property type="protein sequence ID" value="RPH30142.1"/>
    <property type="molecule type" value="Genomic_DNA"/>
</dbReference>
<feature type="domain" description="HTH araC/xylS-type" evidence="4">
    <location>
        <begin position="260"/>
        <end position="341"/>
    </location>
</feature>
<dbReference type="Pfam" id="PF12833">
    <property type="entry name" value="HTH_18"/>
    <property type="match status" value="1"/>
</dbReference>
<dbReference type="GO" id="GO:0000976">
    <property type="term" value="F:transcription cis-regulatory region binding"/>
    <property type="evidence" value="ECO:0007669"/>
    <property type="project" value="TreeGrafter"/>
</dbReference>
<protein>
    <submittedName>
        <fullName evidence="5">Helix-turn-helix domain-containing protein</fullName>
    </submittedName>
</protein>
<evidence type="ECO:0000256" key="1">
    <source>
        <dbReference type="ARBA" id="ARBA00023015"/>
    </source>
</evidence>
<evidence type="ECO:0000256" key="2">
    <source>
        <dbReference type="ARBA" id="ARBA00023125"/>
    </source>
</evidence>
<dbReference type="GO" id="GO:0003700">
    <property type="term" value="F:DNA-binding transcription factor activity"/>
    <property type="evidence" value="ECO:0007669"/>
    <property type="project" value="InterPro"/>
</dbReference>
<organism evidence="5 6">
    <name type="scientific">Buttiauxella warmboldiae</name>
    <dbReference type="NCBI Taxonomy" id="82993"/>
    <lineage>
        <taxon>Bacteria</taxon>
        <taxon>Pseudomonadati</taxon>
        <taxon>Pseudomonadota</taxon>
        <taxon>Gammaproteobacteria</taxon>
        <taxon>Enterobacterales</taxon>
        <taxon>Enterobacteriaceae</taxon>
        <taxon>Buttiauxella</taxon>
    </lineage>
</organism>
<accession>A0A3N5EFW7</accession>
<evidence type="ECO:0000259" key="4">
    <source>
        <dbReference type="PROSITE" id="PS01124"/>
    </source>
</evidence>
<dbReference type="PROSITE" id="PS01124">
    <property type="entry name" value="HTH_ARAC_FAMILY_2"/>
    <property type="match status" value="1"/>
</dbReference>
<evidence type="ECO:0000313" key="5">
    <source>
        <dbReference type="EMBL" id="RPH30142.1"/>
    </source>
</evidence>
<dbReference type="InterPro" id="IPR018060">
    <property type="entry name" value="HTH_AraC"/>
</dbReference>
<dbReference type="PANTHER" id="PTHR47894">
    <property type="entry name" value="HTH-TYPE TRANSCRIPTIONAL REGULATOR GADX"/>
    <property type="match status" value="1"/>
</dbReference>
<gene>
    <name evidence="5" type="ORF">EHN07_03245</name>
</gene>
<dbReference type="SMART" id="SM00342">
    <property type="entry name" value="HTH_ARAC"/>
    <property type="match status" value="1"/>
</dbReference>
<dbReference type="PROSITE" id="PS00041">
    <property type="entry name" value="HTH_ARAC_FAMILY_1"/>
    <property type="match status" value="1"/>
</dbReference>
<keyword evidence="3" id="KW-0804">Transcription</keyword>
<evidence type="ECO:0000256" key="3">
    <source>
        <dbReference type="ARBA" id="ARBA00023163"/>
    </source>
</evidence>
<dbReference type="OrthoDB" id="5740883at2"/>
<reference evidence="5 6" key="1">
    <citation type="submission" date="2018-11" db="EMBL/GenBank/DDBJ databases">
        <title>Draft genome sequence of Buttiauxella warmboldiae CCUG 35512.</title>
        <authorList>
            <person name="Salva-Serra F."/>
            <person name="Marathe N."/>
            <person name="Moore E."/>
            <person name="Svensson L."/>
            <person name="Engstrom-Jakobsson H."/>
        </authorList>
    </citation>
    <scope>NUCLEOTIDE SEQUENCE [LARGE SCALE GENOMIC DNA]</scope>
    <source>
        <strain evidence="5 6">CCUG 35512</strain>
    </source>
</reference>
<dbReference type="AlphaFoldDB" id="A0A3N5EFW7"/>
<keyword evidence="2" id="KW-0238">DNA-binding</keyword>
<dbReference type="Proteomes" id="UP000268615">
    <property type="component" value="Unassembled WGS sequence"/>
</dbReference>
<sequence>MLNRSVSNSIYRTSLNNLRQKGIDTDGLLGSLGLSPHEIEQPWGRINEQHHYQLMEKITLLNKSLYGSALPESIYINSVELSHAICPELIGLCLNEKTAESALWSFSEHRFLLGNCDDLFIEKGAFQTRIRYENRAPQSANNPSAIFNLVLLGGILKSYSPAMNMQIAVTDSDIPHRSLVNDLFNKNCLLRQQDDAIILDNRFLESENESFNPLLNRLQKSHIGALKKQIFREPPLTAAVNKLIEQCYLSGQEATASSIMGRVCQQLRISRWTLNRRLQLESATFTQLLNQQQLLISMRLLRESTLSIQEIGDRLGFSSHSVYSRFFKNHLQISPMQYREQGRHS</sequence>
<dbReference type="GO" id="GO:0005829">
    <property type="term" value="C:cytosol"/>
    <property type="evidence" value="ECO:0007669"/>
    <property type="project" value="TreeGrafter"/>
</dbReference>
<dbReference type="Gene3D" id="1.10.10.60">
    <property type="entry name" value="Homeodomain-like"/>
    <property type="match status" value="1"/>
</dbReference>
<dbReference type="InterPro" id="IPR009057">
    <property type="entry name" value="Homeodomain-like_sf"/>
</dbReference>
<name>A0A3N5EFW7_9ENTR</name>
<evidence type="ECO:0000313" key="6">
    <source>
        <dbReference type="Proteomes" id="UP000268615"/>
    </source>
</evidence>
<dbReference type="InterPro" id="IPR018062">
    <property type="entry name" value="HTH_AraC-typ_CS"/>
</dbReference>
<proteinExistence type="predicted"/>